<dbReference type="Proteomes" id="UP000789920">
    <property type="component" value="Unassembled WGS sequence"/>
</dbReference>
<evidence type="ECO:0000313" key="2">
    <source>
        <dbReference type="Proteomes" id="UP000789920"/>
    </source>
</evidence>
<comment type="caution">
    <text evidence="1">The sequence shown here is derived from an EMBL/GenBank/DDBJ whole genome shotgun (WGS) entry which is preliminary data.</text>
</comment>
<feature type="non-terminal residue" evidence="1">
    <location>
        <position position="484"/>
    </location>
</feature>
<dbReference type="EMBL" id="CAJVQC010013540">
    <property type="protein sequence ID" value="CAG8649201.1"/>
    <property type="molecule type" value="Genomic_DNA"/>
</dbReference>
<proteinExistence type="predicted"/>
<feature type="non-terminal residue" evidence="1">
    <location>
        <position position="1"/>
    </location>
</feature>
<keyword evidence="2" id="KW-1185">Reference proteome</keyword>
<reference evidence="1" key="1">
    <citation type="submission" date="2021-06" db="EMBL/GenBank/DDBJ databases">
        <authorList>
            <person name="Kallberg Y."/>
            <person name="Tangrot J."/>
            <person name="Rosling A."/>
        </authorList>
    </citation>
    <scope>NUCLEOTIDE SEQUENCE</scope>
    <source>
        <strain evidence="1">MA461A</strain>
    </source>
</reference>
<sequence length="484" mass="57847">LTPKQKRDKLNFFFYNFYKKIQLNIMQQEQVKNKAEKYKVRPSDIQEFSGVLAKQAEGTIRFFVTNTTYSLNAYNKTSNSKQQIILCHKDNVIKKIKATKLKLENEELQKNLFELNDLIIENLEIDSDESTIYLFAKNLINILNDSKEYALKQEYSSEAIQINIENEYNNTLKVVEKAIGVGKSIFEEKFISYLKGKGYKVYCPVKASLLLDDELKLFCKDSKNNALFFQYAILNFYKKQAVEINMIDSYNFVIFYRTHIDTEVFTLMNTENKEVIDFLEKKRQEIKIENINKVLYLKPTDKNIIKRQRKRDQEAEIYTDEYLIKLSDFYKKLINKIYPSHNKIENNSTEDKEILEVVNKFLKSKHENQKDAIVSPLIDILLKEIVRIEKYKFYKILSKDNIYRTIILTKLNELKQIAIRFKNYNQFSGLDRKRFIFNVKIEEIFFDIKLTQQKEKFQSVDVEKNQKEFEEYWQQYDTYSDDNT</sequence>
<organism evidence="1 2">
    <name type="scientific">Racocetra persica</name>
    <dbReference type="NCBI Taxonomy" id="160502"/>
    <lineage>
        <taxon>Eukaryota</taxon>
        <taxon>Fungi</taxon>
        <taxon>Fungi incertae sedis</taxon>
        <taxon>Mucoromycota</taxon>
        <taxon>Glomeromycotina</taxon>
        <taxon>Glomeromycetes</taxon>
        <taxon>Diversisporales</taxon>
        <taxon>Gigasporaceae</taxon>
        <taxon>Racocetra</taxon>
    </lineage>
</organism>
<gene>
    <name evidence="1" type="ORF">RPERSI_LOCUS7802</name>
</gene>
<name>A0ACA9NCN7_9GLOM</name>
<accession>A0ACA9NCN7</accession>
<protein>
    <submittedName>
        <fullName evidence="1">14542_t:CDS:1</fullName>
    </submittedName>
</protein>
<evidence type="ECO:0000313" key="1">
    <source>
        <dbReference type="EMBL" id="CAG8649201.1"/>
    </source>
</evidence>